<reference evidence="3" key="1">
    <citation type="journal article" date="2019" name="Int. J. Syst. Evol. Microbiol.">
        <title>The Global Catalogue of Microorganisms (GCM) 10K type strain sequencing project: providing services to taxonomists for standard genome sequencing and annotation.</title>
        <authorList>
            <consortium name="The Broad Institute Genomics Platform"/>
            <consortium name="The Broad Institute Genome Sequencing Center for Infectious Disease"/>
            <person name="Wu L."/>
            <person name="Ma J."/>
        </authorList>
    </citation>
    <scope>NUCLEOTIDE SEQUENCE [LARGE SCALE GENOMIC DNA]</scope>
    <source>
        <strain evidence="3">CECT 8064</strain>
    </source>
</reference>
<evidence type="ECO:0000313" key="2">
    <source>
        <dbReference type="EMBL" id="MFC4517553.1"/>
    </source>
</evidence>
<gene>
    <name evidence="2" type="ORF">ACFPEN_32165</name>
</gene>
<evidence type="ECO:0000313" key="3">
    <source>
        <dbReference type="Proteomes" id="UP001595990"/>
    </source>
</evidence>
<dbReference type="EMBL" id="JBHSFS010000022">
    <property type="protein sequence ID" value="MFC4517553.1"/>
    <property type="molecule type" value="Genomic_DNA"/>
</dbReference>
<feature type="chain" id="PRO_5045613518" description="Secreted protein" evidence="1">
    <location>
        <begin position="30"/>
        <end position="159"/>
    </location>
</feature>
<accession>A0ABV9BU50</accession>
<dbReference type="RefSeq" id="WP_417924114.1">
    <property type="nucleotide sequence ID" value="NZ_JBHSFS010000022.1"/>
</dbReference>
<proteinExistence type="predicted"/>
<name>A0ABV9BU50_9ACTN</name>
<evidence type="ECO:0008006" key="4">
    <source>
        <dbReference type="Google" id="ProtNLM"/>
    </source>
</evidence>
<comment type="caution">
    <text evidence="2">The sequence shown here is derived from an EMBL/GenBank/DDBJ whole genome shotgun (WGS) entry which is preliminary data.</text>
</comment>
<sequence length="159" mass="17206">MRRLHRGFLAGLAIAGLLLLQGPVTTASANEVPPGRGWCTPEGGDWQGINVRLCLDSSDPGHDGTAILRAYAENHNSWPVSIKAFHFARYRTIARWGMVGEQNGRILPGRQDTFPIVVDTCKVLGGFKDDLVGGVRISIGGDLSPMLETAPQPMYPHTC</sequence>
<organism evidence="2 3">
    <name type="scientific">Streptomyces ehimensis</name>
    <dbReference type="NCBI Taxonomy" id="68195"/>
    <lineage>
        <taxon>Bacteria</taxon>
        <taxon>Bacillati</taxon>
        <taxon>Actinomycetota</taxon>
        <taxon>Actinomycetes</taxon>
        <taxon>Kitasatosporales</taxon>
        <taxon>Streptomycetaceae</taxon>
        <taxon>Streptomyces</taxon>
    </lineage>
</organism>
<evidence type="ECO:0000256" key="1">
    <source>
        <dbReference type="SAM" id="SignalP"/>
    </source>
</evidence>
<keyword evidence="1" id="KW-0732">Signal</keyword>
<dbReference type="Proteomes" id="UP001595990">
    <property type="component" value="Unassembled WGS sequence"/>
</dbReference>
<keyword evidence="3" id="KW-1185">Reference proteome</keyword>
<feature type="signal peptide" evidence="1">
    <location>
        <begin position="1"/>
        <end position="29"/>
    </location>
</feature>
<protein>
    <recommendedName>
        <fullName evidence="4">Secreted protein</fullName>
    </recommendedName>
</protein>